<dbReference type="Gene3D" id="3.30.70.3290">
    <property type="match status" value="3"/>
</dbReference>
<keyword evidence="7" id="KW-0012">Acyltransferase</keyword>
<dbReference type="InterPro" id="IPR013968">
    <property type="entry name" value="PKS_KR"/>
</dbReference>
<comment type="pathway">
    <text evidence="1">Antibiotic biosynthesis.</text>
</comment>
<evidence type="ECO:0000256" key="4">
    <source>
        <dbReference type="ARBA" id="ARBA00022679"/>
    </source>
</evidence>
<comment type="caution">
    <text evidence="13">The sequence shown here is derived from an EMBL/GenBank/DDBJ whole genome shotgun (WGS) entry which is preliminary data.</text>
</comment>
<keyword evidence="6" id="KW-0511">Multifunctional enzyme</keyword>
<dbReference type="InterPro" id="IPR049900">
    <property type="entry name" value="PKS_mFAS_DH"/>
</dbReference>
<evidence type="ECO:0000259" key="11">
    <source>
        <dbReference type="PROSITE" id="PS52004"/>
    </source>
</evidence>
<dbReference type="Pfam" id="PF08659">
    <property type="entry name" value="KR"/>
    <property type="match status" value="3"/>
</dbReference>
<feature type="region of interest" description="Disordered" evidence="9">
    <location>
        <begin position="5569"/>
        <end position="5597"/>
    </location>
</feature>
<feature type="region of interest" description="Disordered" evidence="9">
    <location>
        <begin position="5389"/>
        <end position="5419"/>
    </location>
</feature>
<dbReference type="SUPFAM" id="SSF51735">
    <property type="entry name" value="NAD(P)-binding Rossmann-fold domains"/>
    <property type="match status" value="6"/>
</dbReference>
<dbReference type="PROSITE" id="PS52004">
    <property type="entry name" value="KS3_2"/>
    <property type="match status" value="3"/>
</dbReference>
<feature type="active site" description="Proton donor; for dehydratase activity" evidence="8">
    <location>
        <position position="4829"/>
    </location>
</feature>
<accession>A0ABW6XGB0</accession>
<feature type="domain" description="Carrier" evidence="10">
    <location>
        <begin position="5430"/>
        <end position="5507"/>
    </location>
</feature>
<dbReference type="SMART" id="SM00823">
    <property type="entry name" value="PKS_PP"/>
    <property type="match status" value="4"/>
</dbReference>
<dbReference type="InterPro" id="IPR016036">
    <property type="entry name" value="Malonyl_transacylase_ACP-bd"/>
</dbReference>
<evidence type="ECO:0000256" key="5">
    <source>
        <dbReference type="ARBA" id="ARBA00023194"/>
    </source>
</evidence>
<dbReference type="Gene3D" id="3.40.50.720">
    <property type="entry name" value="NAD(P)-binding Rossmann-like Domain"/>
    <property type="match status" value="3"/>
</dbReference>
<dbReference type="InterPro" id="IPR016035">
    <property type="entry name" value="Acyl_Trfase/lysoPLipase"/>
</dbReference>
<evidence type="ECO:0000313" key="13">
    <source>
        <dbReference type="EMBL" id="MFF5900786.1"/>
    </source>
</evidence>
<dbReference type="Pfam" id="PF22953">
    <property type="entry name" value="SpnB_Rossmann"/>
    <property type="match status" value="3"/>
</dbReference>
<dbReference type="InterPro" id="IPR014043">
    <property type="entry name" value="Acyl_transferase_dom"/>
</dbReference>
<evidence type="ECO:0000256" key="6">
    <source>
        <dbReference type="ARBA" id="ARBA00023268"/>
    </source>
</evidence>
<dbReference type="CDD" id="cd00833">
    <property type="entry name" value="PKS"/>
    <property type="match status" value="3"/>
</dbReference>
<feature type="domain" description="PKS/mFAS DH" evidence="12">
    <location>
        <begin position="4624"/>
        <end position="4915"/>
    </location>
</feature>
<feature type="region of interest" description="Disordered" evidence="9">
    <location>
        <begin position="1"/>
        <end position="23"/>
    </location>
</feature>
<keyword evidence="3" id="KW-0597">Phosphoprotein</keyword>
<dbReference type="Gene3D" id="3.40.47.10">
    <property type="match status" value="3"/>
</dbReference>
<feature type="region of interest" description="C-terminal hotdog fold" evidence="8">
    <location>
        <begin position="1214"/>
        <end position="1353"/>
    </location>
</feature>
<dbReference type="Pfam" id="PF00550">
    <property type="entry name" value="PP-binding"/>
    <property type="match status" value="4"/>
</dbReference>
<evidence type="ECO:0000256" key="7">
    <source>
        <dbReference type="ARBA" id="ARBA00023315"/>
    </source>
</evidence>
<dbReference type="CDD" id="cd08956">
    <property type="entry name" value="KR_3_FAS_SDR_x"/>
    <property type="match status" value="3"/>
</dbReference>
<dbReference type="SMART" id="SM00827">
    <property type="entry name" value="PKS_AT"/>
    <property type="match status" value="3"/>
</dbReference>
<feature type="active site" description="Proton acceptor; for dehydratase activity" evidence="8">
    <location>
        <position position="4656"/>
    </location>
</feature>
<dbReference type="Gene3D" id="3.40.366.10">
    <property type="entry name" value="Malonyl-Coenzyme A Acyl Carrier Protein, domain 2"/>
    <property type="match status" value="3"/>
</dbReference>
<sequence length="5612" mass="582117">MTEPGSLSSSADNVNASHAQAGDHSELVRRLEALPVAEQTRQLTDLICREAVAVLRRLRPDEKRVAVDARRPFREQGLDSLGLVALHTGVNTATGLALPPTVGFDHPTPALLAEHLRTEVLGLPSTAAAVDGPAARPVDDDDPIVVIGVACRFPGGVTSPELLWQLLQEGGEVLGEFPRNRGWDVDGLYDPDPQAQGKSYVKHGGFLADATDFDADFFGISPREALAMDPQQRLMMETTWEVLERSGIDPHRLRGTRTGVFVGAEVHEYGVRVHEAPDGLDGYLMTGNAPSLASGRVAYTFGFEGPAITVDTACSGSIVSLHLAAQALRRDECSLAVVGGVTVMGSPGMFTAFSRQRGLAPDGRVKAFASAADGTGFSEGIGLLAVERLSDARRHGHQVLAVVRATAVNQDGASNGLTAPNGLSQQRLIRDALATAGLTAADVDAVDAHGTGTTLGDPIEAQAIIATYGQGRPEGSPLWLGSVKSNLGHTQAAGGVASIIKMILAMRHGVLPKTLHVDAPSPHIRWEAGDVRLLTEPVEWRTGDRPRRAGVSAFGISGTNAHVILEEAAEEQAAAAADPASAKSPATDSEGDHGDALDADATATAGGLLPLSLSAHSAPALRAQAELLRAHLDTHPGTPLPHLGHALATTRAALSLRAVVTVSDHTGLDSALRALAEDTAHPDVVRGEPATGRLAFLFTGQGSQRAAMGRELYERYPVFAEALDEAIGHLDIQLEHSLWDVLLADEGTEDAALLDRTQYAQTGLFALETALFRLLESWGVRPDYLAGHSLGELSAAHAAGVLSLEDAATLVAARARLMQELPAGGAMVAVQATEAEVLAALADGDGTVSLAAVNGPNSVVVSGAEQATLALAERLAAGGAKTKRLRVSHAFHSPLMEPMLEEFRGIARLLEYRAPLIPVVSNVTGEIATSAELCDPDYWVGHVRRAVRFADGVDTLAGAGVTTFLELGPDAVLTAMAQQALTDAGDTTSADDAPAFHCLMRRGHDEQRELLTALGAVHVRGFDVEWGPACAPEGAPRVELPTYAFQRRRYWLTRGITDSGDPTGLGQVAARHPLLGAVISRAGEDGIILTGRVSLRSHPWLADHAIAGTVLLPGTAFVELAVRAGDQVGCDAIEELTLATPLTVPADGTGIALQIQVAAPDSGGRRAISFFSRPEDATDDEPWSQHADGLLAPLGAPAADRAGFGLAEWPPHGAEPVDLTGLYEDMATKGYGYGPAFQGLRAAWRHDGEVYAEVTLPEGVHGDAGAFALHPALLDAALHATDFTQDGTADDVTRLPFAWHGVTLYATGASAVRVRIAATGTDSVLLRLADTTGAPVAAVDGYLVRAVDTARLAAATRTDSLKRVNWVEATAGSPVDVQNWAIAGADPLGLADTLGVPGHPALTELGAAVDGGAAVPDVILVTHGTQGTGTDPLTTARTALAGLLGTVKSFLTDERLAGSRLMLLTQGAVAATDDDLPPALDIAPLWGLVRAAEAENPGRFVLVDRDAVEVSAGVLSAVLATGEPEVALRGGAVLVPRLVSVAPVPEGAEGAEGVAGAAGGAFGAGTVLVTGGTGGLGALVARHLVSEHGVRRLVLTSRRGADAPGAAELAAELEESGAVVTVAACDTGDRDALAALLDGIDADHPLTGVVHLAALLDDGLTESLTPERIDAVLRPKADGAWHLHELTRDLPLKQFVLFSSTAAFLDAAGQGNYAAANVFLDALALHRSAAGLPATALNWGLWTGDHGMGAGLDHASVQRIADLGLTPLNAQENLALFDTAVSEGTPASVVPVRLDTRALQRRGDSLPAVLRGLVRTPARRTSADSGPGAVPVEQTLAQHLATLPAPDRADAVLGLVRTHVAGVLRHSDAEAISPQRAFSDIGFDSLGAVELRNRLNSATGLRLPATLIFDYPTPRGLAEHIGSKLLAVETAAPKAPVAPSTPADEPIAIVSMACRFPGGVTSPEELWELVAQGRDGVSFFPTDRGWDTDGLYDPEPGTSGKSSTREGGFLYDAADFDPEFFGISPREAQAMDPQQRLLLETAWEAFERAGIDPHSRRGSDTGVFAGVMYHDWSTRLTDVPEDVAGYLGNGGLASVVSGRVAYALGLEGPAVTVDTACSSSLVALHWALQGLRRGECSLALAGGVTVMSTPDTFIDMNRQRGLASDGRCKSFSAAADGTGWGEGAGLLLLERLSDARRNGHPVLAVVRGSAVNQDGASNGLTAPNGPSQQRVIQRALHDARLSPSEIDAVDGHGTGTTLGDPIEAQSLLAVYGQERPDDAEPLWLGSVKSNVGHTQAAAGVAGIIKMVMAMRHGQLPKTLHVDRPSDEVDWSEGAVELLTEARAWPVTGRLRRAAVSSFGISGTNAHVIVEQAPLSAAPAAATTTASAPSVLPWTLSGTSPQALSAQAERLLRHLDRLRDDELAAAGRTLATGRAALDHRAVVVGGSKAELVEGLRTLAAGGSGGVAVGAVRTGRSAFLFTGQGAQRVGMGRELHAAFPVFAEAFDAVVAELDGHLSAPLREVVWGEDAGVLERTEFTQPALFAFETALFRLLESWGVRPDFVAGHSVGELTAAHVSGVLSLADAARLVAARARLMQALPEGGAMVAIRASEDEVLPYLTSGAVSVAAVNGPEAVVISGAEHDVLEVAARFEAEGRKTSRLRVSHAFHSPLMEPMLAEFRTVAEGVTFGEARIPVVSNLTGRLATSDDLRTAEYWVRHVRGAVRFGDGVSALSAAGVSVFLEVGPDAVLTAMAQNALTEESEAGDAAVFAPLVRRERSETRELLLGLGRATSHGARLDWEALFAAYGPATGVVDLPTYAFQRKRYWLNATVSTAPGVGGAGLEPVNHPLLSAAVVVPDSDGVMLTGRLAAGTHAWLADHEVLGSLLLPGTGFVELAVRAGDEVGYGRVDELTLQAPLIIPRRGATDLRVTVGATGSAAGAEAEGPAGARTVTVHSRPEGAAPHEWTLHATGVLTAAPAAPDFDLVQWPPPGAEPIPVEGAYERLVGRGYGYGPVFQGLKAAWRKGEDVYAEVALPEDAGTEAGRFGLHPALLDAAMHADLLDEQGAADGATLLPFSWNGVTLHASGATDLRVHLSRLRGDELSALRVADAAGRPVATVESLVSLPVSAGQLDGSAGRTDALRRIDWRPLPLAQPSSEPTAALVPASLGATPFAAGTVTEYADLAALQAALDTGAPAPEHVLCPVPDLSGDAALPDAVRSTANWLLATVQQWLADERLALSRLVVVTRGAATAPPAAAADLQAPAALVQAPLWGLVRAAEAENPGRFVLVDRDAVEVSAGVLSAVLATGEPEVALRGGAVLVPRLVSVAPVPEGAEGAEGVAGAAGGAFGAGTVLVTGGTGGLGALVARHLVSEHGVRRLVLTSRRGADAPGAAELAAELEESGAVVTVAACDTGDRDALAALLAGIDADHPLTGVVHAAGVADNGLTGALTAERLDAVLRPKADGAWHLHELTRDLPLKQFVLFSSAGGLVLAAGQGNYAAANVFLDALALHRSAAGLPATSLAFGMWAVDTGLGGSLSEADLDRMNRLGTPAFAVEEGLALFSAALGTGLPALVPLPVDAVALSARSGELPALLRDLAHRPGRTPRRAAAGGAGVDAGLGGLLVGTAAERSRALLELVRSEAATVLGHSGADGVSPDRAFKDMGFDSLAAVEFRNALTGATGVRLPATLVFDHPNSRAVADFIGARLSGVSAPAAPAVRAAVPVAADDPIAIVSISCRFPGDVRSAEDLWQLVAEGRSAITGFPADRGWDADALYDPEPGTPGKTYARDGGFLHDAADFDPEFFDIMPREALAMDPQQRVLLQGAWEAIERAGIAPDSLRGSRTGVYVGIMYHDYGSRAGTVSDELTPYLGNGSAGSIASGRVSYALGLEGPAVTVDTACSSSLVALHSAIQALRSGDCDMALAGGVTVMPNPDIFVDFSQQRGLAADGRCKSFSAGADGTGWSEGLGLLLVERLSDARRNGHPVLAVVRGSAVNQDGASNGLTAPNGPSQQRVIQQALASAGLTTADVDMVEGHGTGTRLGDPIEAQALLATYGQERPEGQPLWLGSIKSNIGHAQAAAGVSGLIKAVMALRHGQMPATLHVDRPTDQVDWSEGAVELLTEARDWPETGRPRRAAVSSFGLSGTNAHIILEQAAEPSAPQTRERLSDPAPDAVPVPLALSAASASSLAAQAEQLHAHLSDNPELDLYDLGFSLATSRAVLEHRAVVLAGDTEQLSAGLVALQDGRESSSVVQGLARSVGALAFLFTGQGAQRVGMGRELYGAFPVFAEAFDAVVAELDGHLSAPLRGVVWGEDADVLARTEFTQPALFAFETALFRLLESWGVRPDFVAGHSVGELTAAHVSGVLSLADAARLVAARARLMQALPEGGAMVAVRASEDEVLPYLTSGAVSVAAVNGPDAVVISGDENDVLEVAARFEAEGRKTSRLRVSHAFHSPLMEPMLAEFRTVAEGVTFGEAGIPVVSNVTGELATSDDLRTAEYWVRHVREAVRFGDGVSALSAAGVSVFLEVGPDAVLTAMAQNSAADAVFVPGLRRNQSEPEALVTALARLHTVGHVPDWAAFYAPTGARRVDLPTYAFEKRHFWLDTVEAPAVDAAGLGQVAAGHPLLTSVVVSPEGGSVVLTGRLSVTTHPWIADHDVLGTVLLPGTGYVELALRAAEEVGCDLVEELVIEALMPLPENGDGVAVQVVVGAPDDAGRRSLAVYSRVEDAPPQVEWTRHVSGYLAVENREPVTPEQFDVGYGVWPPAGAEPVDVSNVYDYLTAQGYHYGPMFRGLKAVWQRDKEVFAEVALPDYARDEAARYRMHPSLLDAALSATDFLGGRKPQDVGASMLPFSWSGVSLHSGGAACFRVRINWTGSDEAVGSDAVRLELADEHGTPVASVESLVVRAVTPDRVSAAAAASTGTRHLESMFRLGWSQLPVGAHSDATVGDWAVIGEDDLGLTADLGLAPGALPVHADLAALRAVVDAGTEAPELVLHRCPGAAEGVDVAERTHRTAAEVLGLVQDWLADPRFADSRLMLVTHGGVLTETEPTEGTPNDLSQAPLWGLIRSAQQEHQDRLVLVDLDGSDTARRTLPAVASLREPEAAVRGSEVKVPRLARVSAAEGDTPQTWGPTGTVLVTGGLGGLGAVLARHLVSAHGVRHLVLTGRRGAESPRAAALRDELGALGAEITVAACDTADRDAVAALLAAIPADQPLTAVVHAAGVMDNALIDALTTEQLSEVFRPKVDAAWHLHELTRDLPLKAFVLFSSVSGLAMGAGQGNYAAANRFLDALAAHRRTQGLPAVSLAWGLWATRTGLGGAGVDEDLEEQRMAAMGLPALSSAEALVLFDQSLGLAAPTVVPLRIDAAAMTASGSVPAVFREVVQRATARTARPAGGQGTRGAQRARSSAPDAQSTQSLEERLAALPGQERDRVLLDTVRTHVAAVRHDEPDAIDVEKGFTELGLDSLAAIELRNRLSSATGLRLPATLMFDYPNPMTLAKFLLEELLPGIEALAPPVSAPAANGTSGGAPASAASGDDAELQRRIGTVSIARLREAGLLDTLLQLSAESPASGNGSEASGDNGGSDSGRSDAIKSMNIEDLVRAALGTDKS</sequence>
<evidence type="ECO:0000256" key="2">
    <source>
        <dbReference type="ARBA" id="ARBA00022450"/>
    </source>
</evidence>
<dbReference type="SMART" id="SM00825">
    <property type="entry name" value="PKS_KS"/>
    <property type="match status" value="3"/>
</dbReference>
<feature type="domain" description="Ketosynthase family 3 (KS3)" evidence="11">
    <location>
        <begin position="141"/>
        <end position="567"/>
    </location>
</feature>
<dbReference type="SUPFAM" id="SSF47336">
    <property type="entry name" value="ACP-like"/>
    <property type="match status" value="4"/>
</dbReference>
<dbReference type="InterPro" id="IPR055123">
    <property type="entry name" value="SpnB-like_Rossmann"/>
</dbReference>
<feature type="region of interest" description="N-terminal hotdog fold" evidence="8">
    <location>
        <begin position="2846"/>
        <end position="2979"/>
    </location>
</feature>
<dbReference type="InterPro" id="IPR014031">
    <property type="entry name" value="Ketoacyl_synth_C"/>
</dbReference>
<evidence type="ECO:0000259" key="10">
    <source>
        <dbReference type="PROSITE" id="PS50075"/>
    </source>
</evidence>
<evidence type="ECO:0000313" key="14">
    <source>
        <dbReference type="Proteomes" id="UP001602322"/>
    </source>
</evidence>
<dbReference type="Pfam" id="PF00698">
    <property type="entry name" value="Acyl_transf_1"/>
    <property type="match status" value="3"/>
</dbReference>
<dbReference type="InterPro" id="IPR001227">
    <property type="entry name" value="Ac_transferase_dom_sf"/>
</dbReference>
<feature type="region of interest" description="C-terminal hotdog fold" evidence="8">
    <location>
        <begin position="4768"/>
        <end position="4915"/>
    </location>
</feature>
<feature type="region of interest" description="Disordered" evidence="9">
    <location>
        <begin position="570"/>
        <end position="598"/>
    </location>
</feature>
<dbReference type="Gene3D" id="1.10.1200.10">
    <property type="entry name" value="ACP-like"/>
    <property type="match status" value="4"/>
</dbReference>
<dbReference type="InterPro" id="IPR049552">
    <property type="entry name" value="PKS_DH_N"/>
</dbReference>
<feature type="compositionally biased region" description="Low complexity" evidence="9">
    <location>
        <begin position="5389"/>
        <end position="5407"/>
    </location>
</feature>
<dbReference type="PROSITE" id="PS00606">
    <property type="entry name" value="KS3_1"/>
    <property type="match status" value="2"/>
</dbReference>
<feature type="compositionally biased region" description="Polar residues" evidence="9">
    <location>
        <begin position="1"/>
        <end position="18"/>
    </location>
</feature>
<dbReference type="InterPro" id="IPR009081">
    <property type="entry name" value="PP-bd_ACP"/>
</dbReference>
<protein>
    <submittedName>
        <fullName evidence="13">Type I polyketide synthase</fullName>
    </submittedName>
</protein>
<dbReference type="Pfam" id="PF21089">
    <property type="entry name" value="PKS_DH_N"/>
    <property type="match status" value="3"/>
</dbReference>
<dbReference type="SUPFAM" id="SSF53901">
    <property type="entry name" value="Thiolase-like"/>
    <property type="match status" value="3"/>
</dbReference>
<dbReference type="Pfam" id="PF16197">
    <property type="entry name" value="KAsynt_C_assoc"/>
    <property type="match status" value="3"/>
</dbReference>
<dbReference type="InterPro" id="IPR050091">
    <property type="entry name" value="PKS_NRPS_Biosynth_Enz"/>
</dbReference>
<dbReference type="RefSeq" id="WP_387909001.1">
    <property type="nucleotide sequence ID" value="NZ_JBIBEG010000016.1"/>
</dbReference>
<dbReference type="PROSITE" id="PS50075">
    <property type="entry name" value="CARRIER"/>
    <property type="match status" value="4"/>
</dbReference>
<feature type="domain" description="PKS/mFAS DH" evidence="12">
    <location>
        <begin position="1072"/>
        <end position="1353"/>
    </location>
</feature>
<organism evidence="13 14">
    <name type="scientific">Streptomyces argenteolus</name>
    <dbReference type="NCBI Taxonomy" id="67274"/>
    <lineage>
        <taxon>Bacteria</taxon>
        <taxon>Bacillati</taxon>
        <taxon>Actinomycetota</taxon>
        <taxon>Actinomycetes</taxon>
        <taxon>Kitasatosporales</taxon>
        <taxon>Streptomycetaceae</taxon>
        <taxon>Streptomyces</taxon>
    </lineage>
</organism>
<dbReference type="InterPro" id="IPR018201">
    <property type="entry name" value="Ketoacyl_synth_AS"/>
</dbReference>
<dbReference type="Gene3D" id="3.10.129.110">
    <property type="entry name" value="Polyketide synthase dehydratase"/>
    <property type="match status" value="3"/>
</dbReference>
<dbReference type="SMART" id="SM00822">
    <property type="entry name" value="PKS_KR"/>
    <property type="match status" value="3"/>
</dbReference>
<feature type="region of interest" description="N-terminal hotdog fold" evidence="8">
    <location>
        <begin position="1072"/>
        <end position="1198"/>
    </location>
</feature>
<evidence type="ECO:0000256" key="1">
    <source>
        <dbReference type="ARBA" id="ARBA00004792"/>
    </source>
</evidence>
<keyword evidence="2" id="KW-0596">Phosphopantetheine</keyword>
<reference evidence="13 14" key="1">
    <citation type="submission" date="2024-10" db="EMBL/GenBank/DDBJ databases">
        <title>The Natural Products Discovery Center: Release of the First 8490 Sequenced Strains for Exploring Actinobacteria Biosynthetic Diversity.</title>
        <authorList>
            <person name="Kalkreuter E."/>
            <person name="Kautsar S.A."/>
            <person name="Yang D."/>
            <person name="Bader C.D."/>
            <person name="Teijaro C.N."/>
            <person name="Fluegel L."/>
            <person name="Davis C.M."/>
            <person name="Simpson J.R."/>
            <person name="Lauterbach L."/>
            <person name="Steele A.D."/>
            <person name="Gui C."/>
            <person name="Meng S."/>
            <person name="Li G."/>
            <person name="Viehrig K."/>
            <person name="Ye F."/>
            <person name="Su P."/>
            <person name="Kiefer A.F."/>
            <person name="Nichols A."/>
            <person name="Cepeda A.J."/>
            <person name="Yan W."/>
            <person name="Fan B."/>
            <person name="Jiang Y."/>
            <person name="Adhikari A."/>
            <person name="Zheng C.-J."/>
            <person name="Schuster L."/>
            <person name="Cowan T.M."/>
            <person name="Smanski M.J."/>
            <person name="Chevrette M.G."/>
            <person name="De Carvalho L.P.S."/>
            <person name="Shen B."/>
        </authorList>
    </citation>
    <scope>NUCLEOTIDE SEQUENCE [LARGE SCALE GENOMIC DNA]</scope>
    <source>
        <strain evidence="13 14">NPDC012540</strain>
    </source>
</reference>
<keyword evidence="5" id="KW-0045">Antibiotic biosynthesis</keyword>
<feature type="domain" description="Ketosynthase family 3 (KS3)" evidence="11">
    <location>
        <begin position="1944"/>
        <end position="2371"/>
    </location>
</feature>
<evidence type="ECO:0000256" key="3">
    <source>
        <dbReference type="ARBA" id="ARBA00022553"/>
    </source>
</evidence>
<proteinExistence type="predicted"/>
<dbReference type="EMBL" id="JBIBEG010000016">
    <property type="protein sequence ID" value="MFF5900786.1"/>
    <property type="molecule type" value="Genomic_DNA"/>
</dbReference>
<feature type="domain" description="PKS/mFAS DH" evidence="12">
    <location>
        <begin position="2846"/>
        <end position="3131"/>
    </location>
</feature>
<keyword evidence="4" id="KW-0808">Transferase</keyword>
<dbReference type="SMART" id="SM01294">
    <property type="entry name" value="PKS_PP_betabranch"/>
    <property type="match status" value="3"/>
</dbReference>
<feature type="compositionally biased region" description="Low complexity" evidence="9">
    <location>
        <begin position="571"/>
        <end position="586"/>
    </location>
</feature>
<keyword evidence="14" id="KW-1185">Reference proteome</keyword>
<feature type="active site" description="Proton donor; for dehydratase activity" evidence="8">
    <location>
        <position position="1275"/>
    </location>
</feature>
<dbReference type="InterPro" id="IPR006162">
    <property type="entry name" value="Ppantetheine_attach_site"/>
</dbReference>
<gene>
    <name evidence="13" type="ORF">ACFY8O_33350</name>
</gene>
<dbReference type="Pfam" id="PF14765">
    <property type="entry name" value="PS-DH"/>
    <property type="match status" value="3"/>
</dbReference>
<dbReference type="Pfam" id="PF00109">
    <property type="entry name" value="ketoacyl-synt"/>
    <property type="match status" value="3"/>
</dbReference>
<dbReference type="PROSITE" id="PS52019">
    <property type="entry name" value="PKS_MFAS_DH"/>
    <property type="match status" value="3"/>
</dbReference>
<feature type="domain" description="Carrier" evidence="10">
    <location>
        <begin position="42"/>
        <end position="120"/>
    </location>
</feature>
<dbReference type="SUPFAM" id="SSF52151">
    <property type="entry name" value="FabD/lysophospholipase-like"/>
    <property type="match status" value="3"/>
</dbReference>
<feature type="region of interest" description="N-terminal hotdog fold" evidence="8">
    <location>
        <begin position="4624"/>
        <end position="4750"/>
    </location>
</feature>
<dbReference type="InterPro" id="IPR057326">
    <property type="entry name" value="KR_dom"/>
</dbReference>
<dbReference type="InterPro" id="IPR049551">
    <property type="entry name" value="PKS_DH_C"/>
</dbReference>
<dbReference type="PANTHER" id="PTHR43775">
    <property type="entry name" value="FATTY ACID SYNTHASE"/>
    <property type="match status" value="1"/>
</dbReference>
<dbReference type="SUPFAM" id="SSF55048">
    <property type="entry name" value="Probable ACP-binding domain of malonyl-CoA ACP transacylase"/>
    <property type="match status" value="3"/>
</dbReference>
<dbReference type="InterPro" id="IPR016039">
    <property type="entry name" value="Thiolase-like"/>
</dbReference>
<dbReference type="SMART" id="SM00826">
    <property type="entry name" value="PKS_DH"/>
    <property type="match status" value="3"/>
</dbReference>
<evidence type="ECO:0000259" key="12">
    <source>
        <dbReference type="PROSITE" id="PS52019"/>
    </source>
</evidence>
<feature type="domain" description="Carrier" evidence="10">
    <location>
        <begin position="1850"/>
        <end position="1925"/>
    </location>
</feature>
<dbReference type="InterPro" id="IPR014030">
    <property type="entry name" value="Ketoacyl_synth_N"/>
</dbReference>
<evidence type="ECO:0000256" key="9">
    <source>
        <dbReference type="SAM" id="MobiDB-lite"/>
    </source>
</evidence>
<feature type="domain" description="Carrier" evidence="10">
    <location>
        <begin position="3632"/>
        <end position="3707"/>
    </location>
</feature>
<evidence type="ECO:0000256" key="8">
    <source>
        <dbReference type="PROSITE-ProRule" id="PRU01363"/>
    </source>
</evidence>
<dbReference type="InterPro" id="IPR036291">
    <property type="entry name" value="NAD(P)-bd_dom_sf"/>
</dbReference>
<feature type="active site" description="Proton acceptor; for dehydratase activity" evidence="8">
    <location>
        <position position="1104"/>
    </location>
</feature>
<dbReference type="InterPro" id="IPR036736">
    <property type="entry name" value="ACP-like_sf"/>
</dbReference>
<dbReference type="Pfam" id="PF02801">
    <property type="entry name" value="Ketoacyl-synt_C"/>
    <property type="match status" value="3"/>
</dbReference>
<name>A0ABW6XGB0_9ACTN</name>
<feature type="active site" description="Proton acceptor; for dehydratase activity" evidence="8">
    <location>
        <position position="2878"/>
    </location>
</feature>
<feature type="active site" description="Proton donor; for dehydratase activity" evidence="8">
    <location>
        <position position="3052"/>
    </location>
</feature>
<dbReference type="PANTHER" id="PTHR43775:SF51">
    <property type="entry name" value="INACTIVE PHENOLPHTHIOCEROL SYNTHESIS POLYKETIDE SYNTHASE TYPE I PKS1-RELATED"/>
    <property type="match status" value="1"/>
</dbReference>
<dbReference type="InterPro" id="IPR020806">
    <property type="entry name" value="PKS_PP-bd"/>
</dbReference>
<dbReference type="InterPro" id="IPR020841">
    <property type="entry name" value="PKS_Beta-ketoAc_synthase_dom"/>
</dbReference>
<dbReference type="Proteomes" id="UP001602322">
    <property type="component" value="Unassembled WGS sequence"/>
</dbReference>
<dbReference type="PROSITE" id="PS00012">
    <property type="entry name" value="PHOSPHOPANTETHEINE"/>
    <property type="match status" value="2"/>
</dbReference>
<dbReference type="InterPro" id="IPR020807">
    <property type="entry name" value="PKS_DH"/>
</dbReference>
<dbReference type="InterPro" id="IPR042104">
    <property type="entry name" value="PKS_dehydratase_sf"/>
</dbReference>
<feature type="region of interest" description="C-terminal hotdog fold" evidence="8">
    <location>
        <begin position="2991"/>
        <end position="3131"/>
    </location>
</feature>
<dbReference type="InterPro" id="IPR032821">
    <property type="entry name" value="PKS_assoc"/>
</dbReference>
<feature type="domain" description="Ketosynthase family 3 (KS3)" evidence="11">
    <location>
        <begin position="3727"/>
        <end position="4153"/>
    </location>
</feature>
<feature type="compositionally biased region" description="Low complexity" evidence="9">
    <location>
        <begin position="5572"/>
        <end position="5581"/>
    </location>
</feature>